<dbReference type="Pfam" id="PF03551">
    <property type="entry name" value="PadR"/>
    <property type="match status" value="1"/>
</dbReference>
<dbReference type="EMBL" id="NOJZ02000017">
    <property type="protein sequence ID" value="RDY23209.1"/>
    <property type="molecule type" value="Genomic_DNA"/>
</dbReference>
<dbReference type="InterPro" id="IPR036390">
    <property type="entry name" value="WH_DNA-bd_sf"/>
</dbReference>
<dbReference type="PANTHER" id="PTHR33169:SF25">
    <property type="entry name" value="DNA-BINDING PROTEIN YIZB-RELATED"/>
    <property type="match status" value="1"/>
</dbReference>
<accession>A0A371IRV7</accession>
<dbReference type="OrthoDB" id="9808017at2"/>
<name>A0A371IRV7_9FIRM</name>
<feature type="domain" description="Transcription regulator PadR N-terminal" evidence="1">
    <location>
        <begin position="10"/>
        <end position="81"/>
    </location>
</feature>
<evidence type="ECO:0000259" key="1">
    <source>
        <dbReference type="Pfam" id="PF03551"/>
    </source>
</evidence>
<reference evidence="2 3" key="1">
    <citation type="journal article" date="2017" name="Genome Announc.">
        <title>Draft Genome Sequence of Romboutsia maritimum sp. nov. Strain CCRI-22766(T), Isolated from Coastal Estuarine Mud.</title>
        <authorList>
            <person name="Maheux A.F."/>
            <person name="Boudreau D.K."/>
            <person name="Berube E."/>
            <person name="Boissinot M."/>
            <person name="Raymond F."/>
            <person name="Brodeur S."/>
            <person name="Corbeil J."/>
            <person name="Brightwell G."/>
            <person name="Broda D."/>
            <person name="Omar R.F."/>
            <person name="Bergeron M.G."/>
        </authorList>
    </citation>
    <scope>NUCLEOTIDE SEQUENCE [LARGE SCALE GENOMIC DNA]</scope>
    <source>
        <strain evidence="2 3">CCRI-22766</strain>
    </source>
</reference>
<comment type="caution">
    <text evidence="2">The sequence shown here is derived from an EMBL/GenBank/DDBJ whole genome shotgun (WGS) entry which is preliminary data.</text>
</comment>
<dbReference type="Proteomes" id="UP000243494">
    <property type="component" value="Unassembled WGS sequence"/>
</dbReference>
<dbReference type="InterPro" id="IPR005149">
    <property type="entry name" value="Tscrpt_reg_PadR_N"/>
</dbReference>
<evidence type="ECO:0000313" key="2">
    <source>
        <dbReference type="EMBL" id="RDY23209.1"/>
    </source>
</evidence>
<dbReference type="SUPFAM" id="SSF46785">
    <property type="entry name" value="Winged helix' DNA-binding domain"/>
    <property type="match status" value="1"/>
</dbReference>
<dbReference type="AlphaFoldDB" id="A0A371IRV7"/>
<evidence type="ECO:0000313" key="3">
    <source>
        <dbReference type="Proteomes" id="UP000243494"/>
    </source>
</evidence>
<gene>
    <name evidence="2" type="ORF">CHF27_009520</name>
</gene>
<keyword evidence="3" id="KW-1185">Reference proteome</keyword>
<dbReference type="InterPro" id="IPR036388">
    <property type="entry name" value="WH-like_DNA-bd_sf"/>
</dbReference>
<organism evidence="2 3">
    <name type="scientific">Romboutsia maritimum</name>
    <dbReference type="NCBI Taxonomy" id="2020948"/>
    <lineage>
        <taxon>Bacteria</taxon>
        <taxon>Bacillati</taxon>
        <taxon>Bacillota</taxon>
        <taxon>Clostridia</taxon>
        <taxon>Peptostreptococcales</taxon>
        <taxon>Peptostreptococcaceae</taxon>
        <taxon>Romboutsia</taxon>
    </lineage>
</organism>
<proteinExistence type="predicted"/>
<protein>
    <submittedName>
        <fullName evidence="2">PadR family transcriptional regulator</fullName>
    </submittedName>
</protein>
<dbReference type="PANTHER" id="PTHR33169">
    <property type="entry name" value="PADR-FAMILY TRANSCRIPTIONAL REGULATOR"/>
    <property type="match status" value="1"/>
</dbReference>
<dbReference type="InterPro" id="IPR052509">
    <property type="entry name" value="Metal_resp_DNA-bind_regulator"/>
</dbReference>
<sequence>MLKGILEGCLLAVISEQEVYGYEMTKKLESYGFDMISEGSIYPLLIRMKKEELVTTTTKASESGPKRKYYSITDKGKEELKSFISTWDNMSNCVNNLLKEKK</sequence>
<dbReference type="Gene3D" id="1.10.10.10">
    <property type="entry name" value="Winged helix-like DNA-binding domain superfamily/Winged helix DNA-binding domain"/>
    <property type="match status" value="1"/>
</dbReference>